<keyword evidence="1" id="KW-0175">Coiled coil</keyword>
<comment type="subunit">
    <text evidence="1">Associates with stalled 50S ribosomal subunits.</text>
</comment>
<feature type="region of interest" description="Disordered" evidence="2">
    <location>
        <begin position="466"/>
        <end position="507"/>
    </location>
</feature>
<dbReference type="OrthoDB" id="10943at2157"/>
<dbReference type="Pfam" id="PF05833">
    <property type="entry name" value="NFACT_N"/>
    <property type="match status" value="1"/>
</dbReference>
<protein>
    <recommendedName>
        <fullName evidence="1">Archaeal Rqc2 homolog aRqcH</fullName>
        <shortName evidence="1">aRqcH</shortName>
    </recommendedName>
</protein>
<dbReference type="HAMAP" id="MF_00844_A">
    <property type="entry name" value="RqcH_A"/>
    <property type="match status" value="1"/>
</dbReference>
<evidence type="ECO:0000313" key="4">
    <source>
        <dbReference type="EMBL" id="QPV62347.1"/>
    </source>
</evidence>
<feature type="compositionally biased region" description="Acidic residues" evidence="2">
    <location>
        <begin position="489"/>
        <end position="499"/>
    </location>
</feature>
<dbReference type="GO" id="GO:0043023">
    <property type="term" value="F:ribosomal large subunit binding"/>
    <property type="evidence" value="ECO:0007669"/>
    <property type="project" value="UniProtKB-UniRule"/>
</dbReference>
<feature type="coiled-coil region" evidence="1">
    <location>
        <begin position="328"/>
        <end position="366"/>
    </location>
</feature>
<dbReference type="GeneID" id="60590153"/>
<accession>A0A7T3FXG2</accession>
<feature type="domain" description="NFACT RNA-binding" evidence="3">
    <location>
        <begin position="520"/>
        <end position="637"/>
    </location>
</feature>
<evidence type="ECO:0000256" key="1">
    <source>
        <dbReference type="HAMAP-Rule" id="MF_00844"/>
    </source>
</evidence>
<proteinExistence type="inferred from homology"/>
<keyword evidence="1" id="KW-0699">rRNA-binding</keyword>
<dbReference type="GO" id="GO:0019843">
    <property type="term" value="F:rRNA binding"/>
    <property type="evidence" value="ECO:0007669"/>
    <property type="project" value="UniProtKB-UniRule"/>
</dbReference>
<dbReference type="InterPro" id="IPR008532">
    <property type="entry name" value="NFACT_RNA-bd"/>
</dbReference>
<reference evidence="4 5" key="1">
    <citation type="submission" date="2020-12" db="EMBL/GenBank/DDBJ databases">
        <title>Halosimplex halophilum sp. nov. and Halosimplex salinum sp. nov., two new members of the genus Halosimplex.</title>
        <authorList>
            <person name="Cui H.L."/>
        </authorList>
    </citation>
    <scope>NUCLEOTIDE SEQUENCE [LARGE SCALE GENOMIC DNA]</scope>
    <source>
        <strain evidence="4 5">YGH94</strain>
    </source>
</reference>
<dbReference type="InterPro" id="IPR051608">
    <property type="entry name" value="RQC_Subunit_NEMF"/>
</dbReference>
<keyword evidence="1" id="KW-0648">Protein biosynthesis</keyword>
<dbReference type="PANTHER" id="PTHR15239">
    <property type="entry name" value="NUCLEAR EXPORT MEDIATOR FACTOR NEMF"/>
    <property type="match status" value="1"/>
</dbReference>
<name>A0A7T3FXG2_9EURY</name>
<dbReference type="Pfam" id="PF05670">
    <property type="entry name" value="NFACT-R_1"/>
    <property type="match status" value="1"/>
</dbReference>
<organism evidence="4 5">
    <name type="scientific">Halosimplex litoreum</name>
    <dbReference type="NCBI Taxonomy" id="1198301"/>
    <lineage>
        <taxon>Archaea</taxon>
        <taxon>Methanobacteriati</taxon>
        <taxon>Methanobacteriota</taxon>
        <taxon>Stenosarchaea group</taxon>
        <taxon>Halobacteria</taxon>
        <taxon>Halobacteriales</taxon>
        <taxon>Haloarculaceae</taxon>
        <taxon>Halosimplex</taxon>
    </lineage>
</organism>
<dbReference type="KEGG" id="hlt:I7X12_16630"/>
<dbReference type="Proteomes" id="UP000595001">
    <property type="component" value="Chromosome"/>
</dbReference>
<dbReference type="Gene3D" id="2.30.310.10">
    <property type="entry name" value="ibrinogen binding protein from staphylococcus aureus domain"/>
    <property type="match status" value="1"/>
</dbReference>
<dbReference type="PANTHER" id="PTHR15239:SF6">
    <property type="entry name" value="RIBOSOME QUALITY CONTROL COMPLEX SUBUNIT NEMF"/>
    <property type="match status" value="1"/>
</dbReference>
<dbReference type="RefSeq" id="WP_198061154.1">
    <property type="nucleotide sequence ID" value="NZ_CP065856.1"/>
</dbReference>
<dbReference type="GO" id="GO:0072344">
    <property type="term" value="P:rescue of stalled ribosome"/>
    <property type="evidence" value="ECO:0007669"/>
    <property type="project" value="UniProtKB-UniRule"/>
</dbReference>
<gene>
    <name evidence="1" type="primary">rqcH</name>
    <name evidence="4" type="ORF">I7X12_16630</name>
</gene>
<comment type="function">
    <text evidence="1">Probably part of the ribosome quality control system (RQC). May mediate the addition of alanine residues (Ala tailing) to incompletely synthesized nascent chains from stalled ribosomes, leading to their degradation.</text>
</comment>
<comment type="similarity">
    <text evidence="1">Belongs to the NEMF family.</text>
</comment>
<evidence type="ECO:0000313" key="5">
    <source>
        <dbReference type="Proteomes" id="UP000595001"/>
    </source>
</evidence>
<sequence>MDRKRELTSVDLAALAGELSDYEGAGVGKVYLYPDRDLLRFRMRHYDLGRTELLVEVGEDKRVNVTDPDNLPAAPERPPNFAMMLRNRMQGAELVDVSQFQFDRILELTFERDEETTTIVAELFGDGNVAILDGTGEVIDCLETVRLKSRTVAPGAQYEFPSARFNPLGVDYDAFEARMRDSDSDLVRTLATQLNFGGLYGEELCTLAGVDYNVPIEEATDDQLRALYDALRRLADRLADSDLDPRVYYDLDDPDAEDPTDDDGAIEGQRVDVTPIPLAEYDDRYGEPFDSFNEALDDYFTFASDEDDDTGGDAAGGDRGRPDFESEIAKHERIIEQQRGAIEDFEAQAERERENAEALYANYDLVDDILSTVQGARAEDRSWDDIEERFAEGAEQGIPAAEAVVSLDGSEGTVTVEIDGERVTLVANEGVEKNADRLYREAKRIEGKKEGAEEAIAQTRAELEAVEQRKEEWEATDAGDAGGNGGGDGDGESDDEDGPVDWLSEPSIPVRQSEHWFEAYRWFHTSDGFLVIGGRDADDNEDLVKKYLDRGDRFFHAQAHGGPATILKATGPSESYDDDVEVPESSKREAAQFAVSYSSVWKDGKFAGDVYEVGSDQVSKTPESGEFLEKGGFAIRGDRTYYESTEVGVAVGITCEPETRVIGGPPAAIEPKAETTVEVEPGQFAQNDIAMRLYREFKGRFADDAFVRKVASADRIQEFLPPGGSRSVDD</sequence>
<dbReference type="AlphaFoldDB" id="A0A7T3FXG2"/>
<evidence type="ECO:0000259" key="3">
    <source>
        <dbReference type="Pfam" id="PF05670"/>
    </source>
</evidence>
<dbReference type="NCBIfam" id="NF041120">
    <property type="entry name" value="RqcH_arch"/>
    <property type="match status" value="1"/>
</dbReference>
<feature type="region of interest" description="Disordered" evidence="2">
    <location>
        <begin position="245"/>
        <end position="270"/>
    </location>
</feature>
<evidence type="ECO:0000256" key="2">
    <source>
        <dbReference type="SAM" id="MobiDB-lite"/>
    </source>
</evidence>
<feature type="compositionally biased region" description="Acidic residues" evidence="2">
    <location>
        <begin position="250"/>
        <end position="265"/>
    </location>
</feature>
<dbReference type="EMBL" id="CP065856">
    <property type="protein sequence ID" value="QPV62347.1"/>
    <property type="molecule type" value="Genomic_DNA"/>
</dbReference>
<dbReference type="InterPro" id="IPR043681">
    <property type="entry name" value="RqcH_archaeal"/>
</dbReference>
<keyword evidence="1" id="KW-0694">RNA-binding</keyword>
<keyword evidence="1" id="KW-0820">tRNA-binding</keyword>
<feature type="region of interest" description="Disordered" evidence="2">
    <location>
        <begin position="302"/>
        <end position="323"/>
    </location>
</feature>
<dbReference type="GO" id="GO:0000049">
    <property type="term" value="F:tRNA binding"/>
    <property type="evidence" value="ECO:0007669"/>
    <property type="project" value="UniProtKB-UniRule"/>
</dbReference>
<dbReference type="GO" id="GO:1990112">
    <property type="term" value="C:RQC complex"/>
    <property type="evidence" value="ECO:0007669"/>
    <property type="project" value="TreeGrafter"/>
</dbReference>
<keyword evidence="5" id="KW-1185">Reference proteome</keyword>